<dbReference type="AlphaFoldDB" id="I3E872"/>
<evidence type="ECO:0000313" key="2">
    <source>
        <dbReference type="Proteomes" id="UP000027602"/>
    </source>
</evidence>
<organism evidence="1 2">
    <name type="scientific">Bacillus methanolicus (strain MGA3 / ATCC 53907)</name>
    <dbReference type="NCBI Taxonomy" id="796606"/>
    <lineage>
        <taxon>Bacteria</taxon>
        <taxon>Bacillati</taxon>
        <taxon>Bacillota</taxon>
        <taxon>Bacilli</taxon>
        <taxon>Bacillales</taxon>
        <taxon>Bacillaceae</taxon>
        <taxon>Bacillus</taxon>
    </lineage>
</organism>
<dbReference type="Proteomes" id="UP000027602">
    <property type="component" value="Chromosome"/>
</dbReference>
<reference evidence="1 2" key="1">
    <citation type="journal article" date="2015" name="BMC Genomics">
        <title>Transcriptome analysis of thermophilic methylotrophic Bacillus methanolicus MGA3 using RNA-sequencing provides detailed insights into its previously uncharted transcriptional landscape.</title>
        <authorList>
            <person name="Irla M."/>
            <person name="Neshat A."/>
            <person name="Brautaset T."/>
            <person name="Ruckert C."/>
            <person name="Kalinowski J."/>
            <person name="Wendisch V.F."/>
        </authorList>
    </citation>
    <scope>NUCLEOTIDE SEQUENCE [LARGE SCALE GENOMIC DNA]</scope>
    <source>
        <strain evidence="2">MGA3 / ATCC 53907</strain>
    </source>
</reference>
<evidence type="ECO:0000313" key="1">
    <source>
        <dbReference type="EMBL" id="AIE59968.1"/>
    </source>
</evidence>
<dbReference type="EMBL" id="CP007739">
    <property type="protein sequence ID" value="AIE59968.1"/>
    <property type="molecule type" value="Genomic_DNA"/>
</dbReference>
<dbReference type="RefSeq" id="WP_004433883.1">
    <property type="nucleotide sequence ID" value="NZ_ADWW01000002.1"/>
</dbReference>
<keyword evidence="2" id="KW-1185">Reference proteome</keyword>
<sequence length="55" mass="6308">MDHKIIVVSDNEISLHRAKKEAIIASKKGQKIAFDLRDVKDSKRKAEIIMFLNKS</sequence>
<proteinExistence type="predicted"/>
<dbReference type="KEGG" id="bmet:BMMGA3_07800"/>
<gene>
    <name evidence="1" type="ORF">BMMGA3_07800</name>
</gene>
<dbReference type="STRING" id="796606.BMMGA3_07800"/>
<protein>
    <submittedName>
        <fullName evidence="1">Uncharacterized protein</fullName>
    </submittedName>
</protein>
<dbReference type="HOGENOM" id="CLU_3022407_0_0_9"/>
<name>I3E872_BACMM</name>
<accession>I3E872</accession>